<gene>
    <name evidence="1" type="ORF">NQ317_007440</name>
</gene>
<organism evidence="1 2">
    <name type="scientific">Molorchus minor</name>
    <dbReference type="NCBI Taxonomy" id="1323400"/>
    <lineage>
        <taxon>Eukaryota</taxon>
        <taxon>Metazoa</taxon>
        <taxon>Ecdysozoa</taxon>
        <taxon>Arthropoda</taxon>
        <taxon>Hexapoda</taxon>
        <taxon>Insecta</taxon>
        <taxon>Pterygota</taxon>
        <taxon>Neoptera</taxon>
        <taxon>Endopterygota</taxon>
        <taxon>Coleoptera</taxon>
        <taxon>Polyphaga</taxon>
        <taxon>Cucujiformia</taxon>
        <taxon>Chrysomeloidea</taxon>
        <taxon>Cerambycidae</taxon>
        <taxon>Lamiinae</taxon>
        <taxon>Monochamini</taxon>
        <taxon>Molorchus</taxon>
    </lineage>
</organism>
<comment type="caution">
    <text evidence="1">The sequence shown here is derived from an EMBL/GenBank/DDBJ whole genome shotgun (WGS) entry which is preliminary data.</text>
</comment>
<protein>
    <submittedName>
        <fullName evidence="1">Uncharacterized protein</fullName>
    </submittedName>
</protein>
<name>A0ABQ9JGW9_9CUCU</name>
<accession>A0ABQ9JGW9</accession>
<evidence type="ECO:0000313" key="1">
    <source>
        <dbReference type="EMBL" id="KAJ8977365.1"/>
    </source>
</evidence>
<sequence length="59" mass="6692">MSIAIETNNLNILQQCNALLALNIQQYTPYAGIFQDQERLSLENPGYILRRTILAVVID</sequence>
<evidence type="ECO:0000313" key="2">
    <source>
        <dbReference type="Proteomes" id="UP001162164"/>
    </source>
</evidence>
<proteinExistence type="predicted"/>
<dbReference type="EMBL" id="JAPWTJ010000557">
    <property type="protein sequence ID" value="KAJ8977365.1"/>
    <property type="molecule type" value="Genomic_DNA"/>
</dbReference>
<keyword evidence="2" id="KW-1185">Reference proteome</keyword>
<reference evidence="1" key="1">
    <citation type="journal article" date="2023" name="Insect Mol. Biol.">
        <title>Genome sequencing provides insights into the evolution of gene families encoding plant cell wall-degrading enzymes in longhorned beetles.</title>
        <authorList>
            <person name="Shin N.R."/>
            <person name="Okamura Y."/>
            <person name="Kirsch R."/>
            <person name="Pauchet Y."/>
        </authorList>
    </citation>
    <scope>NUCLEOTIDE SEQUENCE</scope>
    <source>
        <strain evidence="1">MMC_N1</strain>
    </source>
</reference>
<dbReference type="Proteomes" id="UP001162164">
    <property type="component" value="Unassembled WGS sequence"/>
</dbReference>